<keyword evidence="2 4" id="KW-0396">Initiation factor</keyword>
<evidence type="ECO:0000256" key="4">
    <source>
        <dbReference type="HAMAP-Rule" id="MF_00080"/>
    </source>
</evidence>
<feature type="compositionally biased region" description="Acidic residues" evidence="7">
    <location>
        <begin position="180"/>
        <end position="201"/>
    </location>
</feature>
<evidence type="ECO:0000256" key="2">
    <source>
        <dbReference type="ARBA" id="ARBA00022540"/>
    </source>
</evidence>
<feature type="region of interest" description="Disordered" evidence="7">
    <location>
        <begin position="152"/>
        <end position="201"/>
    </location>
</feature>
<evidence type="ECO:0000313" key="11">
    <source>
        <dbReference type="Proteomes" id="UP000034883"/>
    </source>
</evidence>
<keyword evidence="3 4" id="KW-0648">Protein biosynthesis</keyword>
<dbReference type="InterPro" id="IPR019815">
    <property type="entry name" value="Translation_initiation_fac_3_C"/>
</dbReference>
<dbReference type="Gene3D" id="3.30.110.10">
    <property type="entry name" value="Translation initiation factor 3 (IF-3), C-terminal domain"/>
    <property type="match status" value="1"/>
</dbReference>
<dbReference type="Gene3D" id="3.10.20.80">
    <property type="entry name" value="Translation initiation factor 3 (IF-3), N-terminal domain"/>
    <property type="match status" value="1"/>
</dbReference>
<dbReference type="Pfam" id="PF05198">
    <property type="entry name" value="IF3_N"/>
    <property type="match status" value="1"/>
</dbReference>
<dbReference type="GO" id="GO:0043022">
    <property type="term" value="F:ribosome binding"/>
    <property type="evidence" value="ECO:0007669"/>
    <property type="project" value="TreeGrafter"/>
</dbReference>
<dbReference type="GO" id="GO:0003743">
    <property type="term" value="F:translation initiation factor activity"/>
    <property type="evidence" value="ECO:0007669"/>
    <property type="project" value="UniProtKB-UniRule"/>
</dbReference>
<comment type="subcellular location">
    <subcellularLocation>
        <location evidence="4 6">Cytoplasm</location>
    </subcellularLocation>
</comment>
<dbReference type="InterPro" id="IPR036787">
    <property type="entry name" value="T_IF-3_N_sf"/>
</dbReference>
<feature type="domain" description="Translation initiation factor 3 N-terminal" evidence="9">
    <location>
        <begin position="1"/>
        <end position="52"/>
    </location>
</feature>
<feature type="domain" description="Translation initiation factor 3 C-terminal" evidence="8">
    <location>
        <begin position="59"/>
        <end position="144"/>
    </location>
</feature>
<dbReference type="SUPFAM" id="SSF54364">
    <property type="entry name" value="Translation initiation factor IF3, N-terminal domain"/>
    <property type="match status" value="1"/>
</dbReference>
<dbReference type="HAMAP" id="MF_00080">
    <property type="entry name" value="IF_3"/>
    <property type="match status" value="1"/>
</dbReference>
<dbReference type="Pfam" id="PF00707">
    <property type="entry name" value="IF3_C"/>
    <property type="match status" value="1"/>
</dbReference>
<comment type="function">
    <text evidence="4 6">IF-3 binds to the 30S ribosomal subunit and shifts the equilibrium between 70S ribosomes and their 50S and 30S subunits in favor of the free subunits, thus enhancing the availability of 30S subunits on which protein synthesis initiation begins.</text>
</comment>
<name>A0A0F6W516_9BACT</name>
<evidence type="ECO:0000256" key="7">
    <source>
        <dbReference type="SAM" id="MobiDB-lite"/>
    </source>
</evidence>
<evidence type="ECO:0000256" key="6">
    <source>
        <dbReference type="RuleBase" id="RU000646"/>
    </source>
</evidence>
<evidence type="ECO:0000259" key="9">
    <source>
        <dbReference type="Pfam" id="PF05198"/>
    </source>
</evidence>
<dbReference type="EMBL" id="CP011125">
    <property type="protein sequence ID" value="AKF07458.1"/>
    <property type="molecule type" value="Genomic_DNA"/>
</dbReference>
<reference evidence="10 11" key="1">
    <citation type="submission" date="2015-03" db="EMBL/GenBank/DDBJ databases">
        <title>Genome assembly of Sandaracinus amylolyticus DSM 53668.</title>
        <authorList>
            <person name="Sharma G."/>
            <person name="Subramanian S."/>
        </authorList>
    </citation>
    <scope>NUCLEOTIDE SEQUENCE [LARGE SCALE GENOMIC DNA]</scope>
    <source>
        <strain evidence="10 11">DSM 53668</strain>
    </source>
</reference>
<dbReference type="GO" id="GO:0005829">
    <property type="term" value="C:cytosol"/>
    <property type="evidence" value="ECO:0007669"/>
    <property type="project" value="TreeGrafter"/>
</dbReference>
<comment type="subunit">
    <text evidence="4 6">Monomer.</text>
</comment>
<dbReference type="AlphaFoldDB" id="A0A0F6W516"/>
<dbReference type="FunFam" id="3.30.110.10:FF:000001">
    <property type="entry name" value="Translation initiation factor IF-3"/>
    <property type="match status" value="1"/>
</dbReference>
<evidence type="ECO:0000259" key="8">
    <source>
        <dbReference type="Pfam" id="PF00707"/>
    </source>
</evidence>
<proteinExistence type="inferred from homology"/>
<dbReference type="InterPro" id="IPR001288">
    <property type="entry name" value="Translation_initiation_fac_3"/>
</dbReference>
<dbReference type="GO" id="GO:0016020">
    <property type="term" value="C:membrane"/>
    <property type="evidence" value="ECO:0007669"/>
    <property type="project" value="TreeGrafter"/>
</dbReference>
<evidence type="ECO:0000256" key="1">
    <source>
        <dbReference type="ARBA" id="ARBA00005439"/>
    </source>
</evidence>
<dbReference type="InterPro" id="IPR019814">
    <property type="entry name" value="Translation_initiation_fac_3_N"/>
</dbReference>
<gene>
    <name evidence="4" type="primary">infC</name>
    <name evidence="10" type="ORF">DB32_004607</name>
</gene>
<dbReference type="KEGG" id="samy:DB32_004607"/>
<dbReference type="GO" id="GO:0032790">
    <property type="term" value="P:ribosome disassembly"/>
    <property type="evidence" value="ECO:0007669"/>
    <property type="project" value="TreeGrafter"/>
</dbReference>
<dbReference type="InterPro" id="IPR036788">
    <property type="entry name" value="T_IF-3_C_sf"/>
</dbReference>
<evidence type="ECO:0000256" key="3">
    <source>
        <dbReference type="ARBA" id="ARBA00022917"/>
    </source>
</evidence>
<dbReference type="PANTHER" id="PTHR10938">
    <property type="entry name" value="TRANSLATION INITIATION FACTOR IF-3"/>
    <property type="match status" value="1"/>
</dbReference>
<keyword evidence="11" id="KW-1185">Reference proteome</keyword>
<sequence length="201" mass="22945">MLGVLPTHEALRLAKEKELDLVEVNPKGMPPVCKIMDFGKFKYEEKKKENEAKKRQIQVELKEVKLRPKTDDHDMDVKTRHVRRFLEEGNKVKVTCRFRGREITHPETAERQLIEIIEKTRDIGVIEQPPRMEGKTMTILIAPKPEIRARVAAQAAQAAKKAAERPPAKVANGQSKGAPVDEDLDDEDDDDEDDEDDDDDE</sequence>
<evidence type="ECO:0000256" key="5">
    <source>
        <dbReference type="NCBIfam" id="TIGR00168"/>
    </source>
</evidence>
<dbReference type="Proteomes" id="UP000034883">
    <property type="component" value="Chromosome"/>
</dbReference>
<protein>
    <recommendedName>
        <fullName evidence="4 5">Translation initiation factor IF-3</fullName>
    </recommendedName>
</protein>
<dbReference type="PANTHER" id="PTHR10938:SF0">
    <property type="entry name" value="TRANSLATION INITIATION FACTOR IF-3, MITOCHONDRIAL"/>
    <property type="match status" value="1"/>
</dbReference>
<accession>A0A0F6W516</accession>
<dbReference type="PROSITE" id="PS00938">
    <property type="entry name" value="IF3"/>
    <property type="match status" value="1"/>
</dbReference>
<dbReference type="InterPro" id="IPR019813">
    <property type="entry name" value="Translation_initiation_fac3_CS"/>
</dbReference>
<dbReference type="NCBIfam" id="TIGR00168">
    <property type="entry name" value="infC"/>
    <property type="match status" value="1"/>
</dbReference>
<organism evidence="10 11">
    <name type="scientific">Sandaracinus amylolyticus</name>
    <dbReference type="NCBI Taxonomy" id="927083"/>
    <lineage>
        <taxon>Bacteria</taxon>
        <taxon>Pseudomonadati</taxon>
        <taxon>Myxococcota</taxon>
        <taxon>Polyangia</taxon>
        <taxon>Polyangiales</taxon>
        <taxon>Sandaracinaceae</taxon>
        <taxon>Sandaracinus</taxon>
    </lineage>
</organism>
<dbReference type="SUPFAM" id="SSF55200">
    <property type="entry name" value="Translation initiation factor IF3, C-terminal domain"/>
    <property type="match status" value="1"/>
</dbReference>
<comment type="similarity">
    <text evidence="1 4 6">Belongs to the IF-3 family.</text>
</comment>
<keyword evidence="4" id="KW-0963">Cytoplasm</keyword>
<evidence type="ECO:0000313" key="10">
    <source>
        <dbReference type="EMBL" id="AKF07458.1"/>
    </source>
</evidence>
<dbReference type="STRING" id="927083.DB32_004607"/>